<name>A0A139JQL1_9MOLU</name>
<accession>A0A139JQL1</accession>
<proteinExistence type="predicted"/>
<protein>
    <recommendedName>
        <fullName evidence="6">Pentapeptide repeats family protein</fullName>
    </recommendedName>
</protein>
<reference evidence="2 4" key="2">
    <citation type="submission" date="2016-02" db="EMBL/GenBank/DDBJ databases">
        <title>A draft genome sequence of Candidatus Phytoplasma oryzae strain Mbita1, the causative agent of Napier Grass stunt disease in Kenya.</title>
        <authorList>
            <person name="Fischer A."/>
            <person name="Santa-Cruz I."/>
            <person name="Wambua L."/>
            <person name="Olds C."/>
            <person name="Midega C."/>
            <person name="Dickinson M."/>
            <person name="Kawicha P."/>
            <person name="Khan Z."/>
            <person name="Masiga D."/>
            <person name="Jores J."/>
            <person name="Bernd S."/>
        </authorList>
    </citation>
    <scope>NUCLEOTIDE SEQUENCE [LARGE SCALE GENOMIC DNA]</scope>
    <source>
        <strain evidence="2">Mbita1</strain>
    </source>
</reference>
<evidence type="ECO:0000256" key="1">
    <source>
        <dbReference type="SAM" id="Phobius"/>
    </source>
</evidence>
<keyword evidence="5" id="KW-1185">Reference proteome</keyword>
<reference evidence="3 5" key="1">
    <citation type="submission" date="2014-04" db="EMBL/GenBank/DDBJ databases">
        <title>Genome study of Napier grass stunt phytoplasma.</title>
        <authorList>
            <person name="Kawicha P."/>
            <person name="Dickinson M."/>
            <person name="Hodgetts J."/>
        </authorList>
    </citation>
    <scope>NUCLEOTIDE SEQUENCE [LARGE SCALE GENOMIC DNA]</scope>
    <source>
        <strain evidence="3 5">NGS-S10</strain>
    </source>
</reference>
<dbReference type="Proteomes" id="UP000249343">
    <property type="component" value="Unassembled WGS sequence"/>
</dbReference>
<comment type="caution">
    <text evidence="2">The sequence shown here is derived from an EMBL/GenBank/DDBJ whole genome shotgun (WGS) entry which is preliminary data.</text>
</comment>
<dbReference type="AlphaFoldDB" id="A0A139JQL1"/>
<feature type="transmembrane region" description="Helical" evidence="1">
    <location>
        <begin position="12"/>
        <end position="31"/>
    </location>
</feature>
<gene>
    <name evidence="2" type="ORF">AXA84_0206</name>
    <name evidence="3" type="ORF">DH96_00750</name>
</gene>
<dbReference type="EMBL" id="JHUK01000002">
    <property type="protein sequence ID" value="RAM57843.1"/>
    <property type="molecule type" value="Genomic_DNA"/>
</dbReference>
<dbReference type="PATRIC" id="fig|203274.3.peg.362"/>
<evidence type="ECO:0000313" key="3">
    <source>
        <dbReference type="EMBL" id="RAM57843.1"/>
    </source>
</evidence>
<dbReference type="RefSeq" id="WP_066540253.1">
    <property type="nucleotide sequence ID" value="NZ_JHUK01000002.1"/>
</dbReference>
<organism evidence="2 4">
    <name type="scientific">Candidatus Phytoplasma oryzae</name>
    <dbReference type="NCBI Taxonomy" id="203274"/>
    <lineage>
        <taxon>Bacteria</taxon>
        <taxon>Bacillati</taxon>
        <taxon>Mycoplasmatota</taxon>
        <taxon>Mollicutes</taxon>
        <taxon>Acholeplasmatales</taxon>
        <taxon>Acholeplasmataceae</taxon>
        <taxon>Candidatus Phytoplasma</taxon>
        <taxon>16SrXI (Rice yellow dwarf group)</taxon>
    </lineage>
</organism>
<evidence type="ECO:0000313" key="4">
    <source>
        <dbReference type="Proteomes" id="UP000070069"/>
    </source>
</evidence>
<keyword evidence="1" id="KW-0812">Transmembrane</keyword>
<evidence type="ECO:0008006" key="6">
    <source>
        <dbReference type="Google" id="ProtNLM"/>
    </source>
</evidence>
<evidence type="ECO:0000313" key="2">
    <source>
        <dbReference type="EMBL" id="KXT29259.1"/>
    </source>
</evidence>
<keyword evidence="1" id="KW-0472">Membrane</keyword>
<dbReference type="Proteomes" id="UP000070069">
    <property type="component" value="Unassembled WGS sequence"/>
</dbReference>
<dbReference type="EMBL" id="LTBM01000004">
    <property type="protein sequence ID" value="KXT29259.1"/>
    <property type="molecule type" value="Genomic_DNA"/>
</dbReference>
<sequence length="225" mass="26803">MDINSNEEFSFLFLLSLLFFSKLFFILFYQYNSQRIDLIESEIQKNSILIDKIKLTNEQKFKENISLLNENHILNNYLQKIIKDNGTKEYYSLKNKGNIIKKKYINGNIEQFDQNGIKFLSFNKLNNKWTLFKDSQYNVKDFLKMGFSPQILKDSNFKLKELRYQGGLELEELKKINYQNNLLKIKDLKEADFTSTELQKNGFNINEIYQIFAYSNEQLNELGIL</sequence>
<dbReference type="SUPFAM" id="SSF69360">
    <property type="entry name" value="Cell wall binding repeat"/>
    <property type="match status" value="1"/>
</dbReference>
<evidence type="ECO:0000313" key="5">
    <source>
        <dbReference type="Proteomes" id="UP000249343"/>
    </source>
</evidence>
<keyword evidence="1" id="KW-1133">Transmembrane helix</keyword>